<comment type="caution">
    <text evidence="1">The sequence shown here is derived from an EMBL/GenBank/DDBJ whole genome shotgun (WGS) entry which is preliminary data.</text>
</comment>
<name>A0AAN5CEK7_9BILA</name>
<dbReference type="AlphaFoldDB" id="A0AAN5CEK7"/>
<reference evidence="2" key="1">
    <citation type="submission" date="2022-10" db="EMBL/GenBank/DDBJ databases">
        <title>Genome assembly of Pristionchus species.</title>
        <authorList>
            <person name="Yoshida K."/>
            <person name="Sommer R.J."/>
        </authorList>
    </citation>
    <scope>NUCLEOTIDE SEQUENCE [LARGE SCALE GENOMIC DNA]</scope>
    <source>
        <strain evidence="2">RS5460</strain>
    </source>
</reference>
<feature type="non-terminal residue" evidence="1">
    <location>
        <position position="1"/>
    </location>
</feature>
<dbReference type="Proteomes" id="UP001328107">
    <property type="component" value="Unassembled WGS sequence"/>
</dbReference>
<organism evidence="1 2">
    <name type="scientific">Pristionchus mayeri</name>
    <dbReference type="NCBI Taxonomy" id="1317129"/>
    <lineage>
        <taxon>Eukaryota</taxon>
        <taxon>Metazoa</taxon>
        <taxon>Ecdysozoa</taxon>
        <taxon>Nematoda</taxon>
        <taxon>Chromadorea</taxon>
        <taxon>Rhabditida</taxon>
        <taxon>Rhabditina</taxon>
        <taxon>Diplogasteromorpha</taxon>
        <taxon>Diplogasteroidea</taxon>
        <taxon>Neodiplogasteridae</taxon>
        <taxon>Pristionchus</taxon>
    </lineage>
</organism>
<keyword evidence="2" id="KW-1185">Reference proteome</keyword>
<evidence type="ECO:0000313" key="2">
    <source>
        <dbReference type="Proteomes" id="UP001328107"/>
    </source>
</evidence>
<sequence>STFSLPRESHHVGQECLALRECGGEGGSSAHLLVSHLLQIDGVDECLKLGKRGVESIRRGILSVRVHDGMLSYRYPDRAEETEHSANIINYVTHREGS</sequence>
<protein>
    <submittedName>
        <fullName evidence="1">Uncharacterized protein</fullName>
    </submittedName>
</protein>
<accession>A0AAN5CEK7</accession>
<proteinExistence type="predicted"/>
<dbReference type="EMBL" id="BTRK01000003">
    <property type="protein sequence ID" value="GMR40772.1"/>
    <property type="molecule type" value="Genomic_DNA"/>
</dbReference>
<gene>
    <name evidence="1" type="ORF">PMAYCL1PPCAC_10967</name>
</gene>
<evidence type="ECO:0000313" key="1">
    <source>
        <dbReference type="EMBL" id="GMR40772.1"/>
    </source>
</evidence>